<evidence type="ECO:0000256" key="9">
    <source>
        <dbReference type="HAMAP-Rule" id="MF_00916"/>
    </source>
</evidence>
<keyword evidence="2 9" id="KW-0963">Cytoplasm</keyword>
<dbReference type="PROSITE" id="PS51379">
    <property type="entry name" value="4FE4S_FER_2"/>
    <property type="match status" value="1"/>
</dbReference>
<feature type="active site" description="Proton donor" evidence="9">
    <location>
        <position position="145"/>
    </location>
</feature>
<keyword evidence="6 9" id="KW-0560">Oxidoreductase</keyword>
<dbReference type="Gene3D" id="3.30.70.20">
    <property type="match status" value="1"/>
</dbReference>
<dbReference type="Pfam" id="PF13484">
    <property type="entry name" value="Fer4_16"/>
    <property type="match status" value="1"/>
</dbReference>
<comment type="subcellular location">
    <subcellularLocation>
        <location evidence="9">Cytoplasm</location>
    </subcellularLocation>
</comment>
<dbReference type="GO" id="GO:0046872">
    <property type="term" value="F:metal ion binding"/>
    <property type="evidence" value="ECO:0007669"/>
    <property type="project" value="UniProtKB-KW"/>
</dbReference>
<dbReference type="InterPro" id="IPR017896">
    <property type="entry name" value="4Fe4S_Fe-S-bd"/>
</dbReference>
<feature type="binding site" evidence="9">
    <location>
        <position position="202"/>
    </location>
    <ligand>
        <name>[4Fe-4S] cluster</name>
        <dbReference type="ChEBI" id="CHEBI:49883"/>
        <label>1</label>
    </ligand>
</feature>
<organism evidence="11 12">
    <name type="scientific">candidate division KSB3 bacterium</name>
    <dbReference type="NCBI Taxonomy" id="2044937"/>
    <lineage>
        <taxon>Bacteria</taxon>
        <taxon>candidate division KSB3</taxon>
    </lineage>
</organism>
<evidence type="ECO:0000256" key="7">
    <source>
        <dbReference type="ARBA" id="ARBA00023004"/>
    </source>
</evidence>
<dbReference type="SUPFAM" id="SSF46548">
    <property type="entry name" value="alpha-helical ferredoxin"/>
    <property type="match status" value="1"/>
</dbReference>
<keyword evidence="8 9" id="KW-0411">Iron-sulfur</keyword>
<dbReference type="Pfam" id="PF08331">
    <property type="entry name" value="QueG_DUF1730"/>
    <property type="match status" value="1"/>
</dbReference>
<dbReference type="InterPro" id="IPR013542">
    <property type="entry name" value="QueG_DUF1730"/>
</dbReference>
<dbReference type="GO" id="GO:0005737">
    <property type="term" value="C:cytoplasm"/>
    <property type="evidence" value="ECO:0007669"/>
    <property type="project" value="UniProtKB-SubCell"/>
</dbReference>
<keyword evidence="3 9" id="KW-0819">tRNA processing</keyword>
<feature type="binding site" evidence="9">
    <location>
        <position position="65"/>
    </location>
    <ligand>
        <name>cob(II)alamin</name>
        <dbReference type="ChEBI" id="CHEBI:16304"/>
    </ligand>
</feature>
<dbReference type="GO" id="GO:0051539">
    <property type="term" value="F:4 iron, 4 sulfur cluster binding"/>
    <property type="evidence" value="ECO:0007669"/>
    <property type="project" value="UniProtKB-KW"/>
</dbReference>
<dbReference type="InterPro" id="IPR004453">
    <property type="entry name" value="QueG"/>
</dbReference>
<name>A0A9D5JWD4_9BACT</name>
<proteinExistence type="inferred from homology"/>
<dbReference type="AlphaFoldDB" id="A0A9D5JWD4"/>
<dbReference type="InterPro" id="IPR017900">
    <property type="entry name" value="4Fe4S_Fe_S_CS"/>
</dbReference>
<feature type="domain" description="4Fe-4S ferredoxin-type" evidence="10">
    <location>
        <begin position="187"/>
        <end position="219"/>
    </location>
</feature>
<feature type="binding site" evidence="9">
    <location>
        <position position="199"/>
    </location>
    <ligand>
        <name>[4Fe-4S] cluster</name>
        <dbReference type="ChEBI" id="CHEBI:49883"/>
        <label>1</label>
    </ligand>
</feature>
<feature type="binding site" evidence="9">
    <location>
        <position position="169"/>
    </location>
    <ligand>
        <name>cob(II)alamin</name>
        <dbReference type="ChEBI" id="CHEBI:16304"/>
    </ligand>
</feature>
<dbReference type="GO" id="GO:0052693">
    <property type="term" value="F:epoxyqueuosine reductase activity"/>
    <property type="evidence" value="ECO:0007669"/>
    <property type="project" value="UniProtKB-UniRule"/>
</dbReference>
<comment type="catalytic activity">
    <reaction evidence="9">
        <text>epoxyqueuosine(34) in tRNA + AH2 = queuosine(34) in tRNA + A + H2O</text>
        <dbReference type="Rhea" id="RHEA:32159"/>
        <dbReference type="Rhea" id="RHEA-COMP:18571"/>
        <dbReference type="Rhea" id="RHEA-COMP:18582"/>
        <dbReference type="ChEBI" id="CHEBI:13193"/>
        <dbReference type="ChEBI" id="CHEBI:15377"/>
        <dbReference type="ChEBI" id="CHEBI:17499"/>
        <dbReference type="ChEBI" id="CHEBI:194431"/>
        <dbReference type="ChEBI" id="CHEBI:194443"/>
        <dbReference type="EC" id="1.17.99.6"/>
    </reaction>
</comment>
<dbReference type="PROSITE" id="PS00198">
    <property type="entry name" value="4FE4S_FER_1"/>
    <property type="match status" value="1"/>
</dbReference>
<comment type="similarity">
    <text evidence="9">Belongs to the QueG family.</text>
</comment>
<dbReference type="NCBIfam" id="TIGR00276">
    <property type="entry name" value="tRNA epoxyqueuosine(34) reductase QueG"/>
    <property type="match status" value="1"/>
</dbReference>
<dbReference type="GO" id="GO:0031419">
    <property type="term" value="F:cobalamin binding"/>
    <property type="evidence" value="ECO:0007669"/>
    <property type="project" value="UniProtKB-KW"/>
</dbReference>
<keyword evidence="7 9" id="KW-0408">Iron</keyword>
<feature type="binding site" evidence="9">
    <location>
        <position position="180"/>
    </location>
    <ligand>
        <name>cob(II)alamin</name>
        <dbReference type="ChEBI" id="CHEBI:16304"/>
    </ligand>
</feature>
<feature type="binding site" evidence="9">
    <location>
        <position position="227"/>
    </location>
    <ligand>
        <name>cob(II)alamin</name>
        <dbReference type="ChEBI" id="CHEBI:16304"/>
    </ligand>
</feature>
<feature type="binding site" evidence="9">
    <location>
        <position position="255"/>
    </location>
    <ligand>
        <name>[4Fe-4S] cluster</name>
        <dbReference type="ChEBI" id="CHEBI:49883"/>
        <label>2</label>
    </ligand>
</feature>
<keyword evidence="1 9" id="KW-0004">4Fe-4S</keyword>
<evidence type="ECO:0000256" key="2">
    <source>
        <dbReference type="ARBA" id="ARBA00022490"/>
    </source>
</evidence>
<evidence type="ECO:0000259" key="10">
    <source>
        <dbReference type="PROSITE" id="PS51379"/>
    </source>
</evidence>
<evidence type="ECO:0000313" key="12">
    <source>
        <dbReference type="Proteomes" id="UP000649604"/>
    </source>
</evidence>
<evidence type="ECO:0000256" key="8">
    <source>
        <dbReference type="ARBA" id="ARBA00023014"/>
    </source>
</evidence>
<dbReference type="PANTHER" id="PTHR30002:SF4">
    <property type="entry name" value="EPOXYQUEUOSINE REDUCTASE"/>
    <property type="match status" value="1"/>
</dbReference>
<protein>
    <recommendedName>
        <fullName evidence="9">Epoxyqueuosine reductase</fullName>
        <ecNumber evidence="9">1.17.99.6</ecNumber>
    </recommendedName>
    <alternativeName>
        <fullName evidence="9">Queuosine biosynthesis protein QueG</fullName>
    </alternativeName>
</protein>
<dbReference type="Proteomes" id="UP000649604">
    <property type="component" value="Unassembled WGS sequence"/>
</dbReference>
<dbReference type="PANTHER" id="PTHR30002">
    <property type="entry name" value="EPOXYQUEUOSINE REDUCTASE"/>
    <property type="match status" value="1"/>
</dbReference>
<keyword evidence="4 9" id="KW-0479">Metal-binding</keyword>
<feature type="binding site" evidence="9">
    <location>
        <position position="259"/>
    </location>
    <ligand>
        <name>[4Fe-4S] cluster</name>
        <dbReference type="ChEBI" id="CHEBI:49883"/>
        <label>1</label>
    </ligand>
</feature>
<feature type="binding site" evidence="9">
    <location>
        <begin position="252"/>
        <end position="253"/>
    </location>
    <ligand>
        <name>cob(II)alamin</name>
        <dbReference type="ChEBI" id="CHEBI:16304"/>
    </ligand>
</feature>
<evidence type="ECO:0000256" key="1">
    <source>
        <dbReference type="ARBA" id="ARBA00022485"/>
    </source>
</evidence>
<dbReference type="GO" id="GO:0008616">
    <property type="term" value="P:tRNA queuosine(34) biosynthetic process"/>
    <property type="evidence" value="ECO:0007669"/>
    <property type="project" value="UniProtKB-UniRule"/>
</dbReference>
<feature type="binding site" evidence="9">
    <location>
        <position position="252"/>
    </location>
    <ligand>
        <name>[4Fe-4S] cluster</name>
        <dbReference type="ChEBI" id="CHEBI:49883"/>
        <label>2</label>
    </ligand>
</feature>
<feature type="binding site" evidence="9">
    <location>
        <position position="209"/>
    </location>
    <ligand>
        <name>[4Fe-4S] cluster</name>
        <dbReference type="ChEBI" id="CHEBI:49883"/>
        <label>2</label>
    </ligand>
</feature>
<keyword evidence="9" id="KW-0170">Cobalt</keyword>
<feature type="binding site" evidence="9">
    <location>
        <position position="225"/>
    </location>
    <ligand>
        <name>[4Fe-4S] cluster</name>
        <dbReference type="ChEBI" id="CHEBI:49883"/>
        <label>2</label>
    </ligand>
</feature>
<sequence length="359" mass="39913">MTRLRCRRYPPVNAALIKEKAYELGVDLVGIAAAEHVPEADRYREWLAQGFAADMSYLARHRAKREDCRLLFPPARSVIVCGVSYHSSRTTALTSEAAASASHGLIARYARGDDYHGVLKEKLTCLVEFLQHEIGSTLETKICVDTAPLLEKVYGKYAGLGWIGKHSCLIHPRYGSWFVLGEILINRDLEYDSPKTDRCGTCRRCLTACPTGALVAPGVLDARRCLSYLTIENTGSISEEFRSTMGTSVFGCDRCQEVCPWNHTADAPDHPAFLPRPQLEAPDLDWLLALSPETFLRIFRHSPIQRAKFQGFMRNTAIAAGNAHNPALIPQLTALRRTSPSLVIPHIEWALAQLTALQQ</sequence>
<dbReference type="HAMAP" id="MF_00916">
    <property type="entry name" value="QueG"/>
    <property type="match status" value="1"/>
</dbReference>
<comment type="pathway">
    <text evidence="9">tRNA modification; tRNA-queuosine biosynthesis.</text>
</comment>
<comment type="caution">
    <text evidence="9">Lacks conserved residue(s) required for the propagation of feature annotation.</text>
</comment>
<evidence type="ECO:0000256" key="3">
    <source>
        <dbReference type="ARBA" id="ARBA00022694"/>
    </source>
</evidence>
<evidence type="ECO:0000313" key="11">
    <source>
        <dbReference type="EMBL" id="MBD3325509.1"/>
    </source>
</evidence>
<comment type="function">
    <text evidence="9">Catalyzes the conversion of epoxyqueuosine (oQ) to queuosine (Q), which is a hypermodified base found in the wobble positions of tRNA(Asp), tRNA(Asn), tRNA(His) and tRNA(Tyr).</text>
</comment>
<comment type="cofactor">
    <cofactor evidence="9">
        <name>cob(II)alamin</name>
        <dbReference type="ChEBI" id="CHEBI:16304"/>
    </cofactor>
</comment>
<evidence type="ECO:0000256" key="4">
    <source>
        <dbReference type="ARBA" id="ARBA00022723"/>
    </source>
</evidence>
<feature type="binding site" evidence="9">
    <location>
        <position position="145"/>
    </location>
    <ligand>
        <name>cob(II)alamin</name>
        <dbReference type="ChEBI" id="CHEBI:16304"/>
    </ligand>
</feature>
<keyword evidence="9" id="KW-0846">Cobalamin</keyword>
<dbReference type="EC" id="1.17.99.6" evidence="9"/>
<keyword evidence="5 9" id="KW-0671">Queuosine biosynthesis</keyword>
<gene>
    <name evidence="9 11" type="primary">queG</name>
    <name evidence="11" type="ORF">GF339_13040</name>
</gene>
<reference evidence="11" key="1">
    <citation type="submission" date="2019-11" db="EMBL/GenBank/DDBJ databases">
        <title>Microbial mats filling the niche in hypersaline microbial mats.</title>
        <authorList>
            <person name="Wong H.L."/>
            <person name="Macleod F.I."/>
            <person name="White R.A. III"/>
            <person name="Burns B.P."/>
        </authorList>
    </citation>
    <scope>NUCLEOTIDE SEQUENCE</scope>
    <source>
        <strain evidence="11">Rbin_158</strain>
    </source>
</reference>
<comment type="subunit">
    <text evidence="9">Monomer.</text>
</comment>
<comment type="caution">
    <text evidence="11">The sequence shown here is derived from an EMBL/GenBank/DDBJ whole genome shotgun (WGS) entry which is preliminary data.</text>
</comment>
<comment type="cofactor">
    <cofactor evidence="9">
        <name>[4Fe-4S] cluster</name>
        <dbReference type="ChEBI" id="CHEBI:49883"/>
    </cofactor>
    <text evidence="9">Binds 2 [4Fe-4S] clusters per monomer.</text>
</comment>
<dbReference type="EMBL" id="WJJP01000423">
    <property type="protein sequence ID" value="MBD3325509.1"/>
    <property type="molecule type" value="Genomic_DNA"/>
</dbReference>
<evidence type="ECO:0000256" key="5">
    <source>
        <dbReference type="ARBA" id="ARBA00022785"/>
    </source>
</evidence>
<evidence type="ECO:0000256" key="6">
    <source>
        <dbReference type="ARBA" id="ARBA00023002"/>
    </source>
</evidence>
<feature type="binding site" evidence="9">
    <location>
        <position position="205"/>
    </location>
    <ligand>
        <name>[4Fe-4S] cluster</name>
        <dbReference type="ChEBI" id="CHEBI:49883"/>
        <label>1</label>
    </ligand>
</feature>
<accession>A0A9D5JWD4</accession>